<protein>
    <submittedName>
        <fullName evidence="9">TonB-dependent receptor</fullName>
    </submittedName>
</protein>
<keyword evidence="4 7" id="KW-0812">Transmembrane</keyword>
<organism evidence="9 10">
    <name type="scientific">Pedobacter panaciterrae</name>
    <dbReference type="NCBI Taxonomy" id="363849"/>
    <lineage>
        <taxon>Bacteria</taxon>
        <taxon>Pseudomonadati</taxon>
        <taxon>Bacteroidota</taxon>
        <taxon>Sphingobacteriia</taxon>
        <taxon>Sphingobacteriales</taxon>
        <taxon>Sphingobacteriaceae</taxon>
        <taxon>Pedobacter</taxon>
    </lineage>
</organism>
<dbReference type="PROSITE" id="PS52016">
    <property type="entry name" value="TONB_DEPENDENT_REC_3"/>
    <property type="match status" value="1"/>
</dbReference>
<evidence type="ECO:0000259" key="8">
    <source>
        <dbReference type="SMART" id="SM00965"/>
    </source>
</evidence>
<accession>A0ABU8NGR6</accession>
<dbReference type="SMART" id="SM00965">
    <property type="entry name" value="STN"/>
    <property type="match status" value="1"/>
</dbReference>
<dbReference type="Pfam" id="PF13715">
    <property type="entry name" value="CarbopepD_reg_2"/>
    <property type="match status" value="1"/>
</dbReference>
<proteinExistence type="inferred from homology"/>
<evidence type="ECO:0000256" key="1">
    <source>
        <dbReference type="ARBA" id="ARBA00004571"/>
    </source>
</evidence>
<dbReference type="SUPFAM" id="SSF49464">
    <property type="entry name" value="Carboxypeptidase regulatory domain-like"/>
    <property type="match status" value="1"/>
</dbReference>
<dbReference type="InterPro" id="IPR036942">
    <property type="entry name" value="Beta-barrel_TonB_sf"/>
</dbReference>
<dbReference type="RefSeq" id="WP_172663846.1">
    <property type="nucleotide sequence ID" value="NZ_CBFGNQ010000011.1"/>
</dbReference>
<dbReference type="Proteomes" id="UP001378956">
    <property type="component" value="Unassembled WGS sequence"/>
</dbReference>
<sequence length="1158" mass="127877">MKLNQYETVFTIPLLKFSVNFSATLTILFLLLTCLQVSAKPVQRITISKKNSPIVQIFEAIKQQSGYSVVYNSDDLKERNVSLNVKNSTVEETMEESLKDSPFAFKILNKNILIKKKDEPSVFSPSTTKPQAKEIKGKVVDKQNISIPGVSIKLKGTSIGTVTNGEGLYAISIPENTGTLVFSMVGYTTKEVTIGSDQTINVILLEETSALNEVVVIGYGTQKKSDVTTAVSSVSAESIKERPALNFGEAIAGQMAGVQVQQTGGAPGGEGLAIRVRGVGSITQSNDPLYVVDGYPMEGNAFRLLNTSDIESIQVLKDASSTAIYGSRGANGVVIVTTKKGKVGPPTINANTFIGFQELGKEVEMMNRDQYIQWFIDGRNQAWLDAQIITSDPNQQPHSITDPNSRRSLYSGASTQYMIPDGTGGYKYNFLDPASVAQMPDNNWQDLLYRKALTQKSELSVSGGTEHTQYMFSGSYAKQEGIVLGTNYDRFNFRSAINSKVTKSLSLGMNMLAFSAKGREQESGKYSPVMFALQLPPIFPVRNDDGTYGSMVRNPEILAGDVASPIGVAEQVQNSRNRYGWLGTVFAEWEIIKDLKYKININGGIQDNQQKIFEASFIDFDASKGPRPAKGINQRASDFDWVIENTLNYSRTFSDKHVLSALVGYTTQKHNLKNMYGEARGFANDQITTLNAGTMYALSSDESEYSMISYLGRINYAYDNKYLFTATFRGDGSSRFGMNKKWGTFPSLSAGWKISEEKFMENIKAISDLKIRAGFGISGNNRIGDYSAIGLLTSGFYPTGGTLQNTTNPSTMSNVDLGWEKTRQYNLGFELGLINDRIRIEGDFYDSQSIDLLLNVPVPVITGYSTQIQNIGKVQNRGMEFLVTTRNLLGDFKWNTNFNISFNKNKVLEVGADNRPIYGSAPNANNAFITTVGSPIASFYGYKYEGVFLTQDELNKYPHLSADKIGDGRYADINKDGILDQNDKTILGNNNPDFTTGLTNNFSYKNFSLGVQFTASYGAELFSFYKRMVGIYHGDRNGMIEQIGRWRSTDDPGDGIHFKATRTPSGWQRDPSSAWVQDASYLRLRNVNFAYNFSENFTKKIKVKALSVYVTGSNLFTITNYTGYDPETSSEGAGLTKGGDYLGYPTARTFILGLNLTF</sequence>
<dbReference type="Pfam" id="PF07715">
    <property type="entry name" value="Plug"/>
    <property type="match status" value="1"/>
</dbReference>
<keyword evidence="5 7" id="KW-0472">Membrane</keyword>
<keyword evidence="2 7" id="KW-0813">Transport</keyword>
<feature type="domain" description="Secretin/TonB short N-terminal" evidence="8">
    <location>
        <begin position="67"/>
        <end position="117"/>
    </location>
</feature>
<keyword evidence="3 7" id="KW-1134">Transmembrane beta strand</keyword>
<dbReference type="EMBL" id="JBBEUB010000001">
    <property type="protein sequence ID" value="MEJ2901387.1"/>
    <property type="molecule type" value="Genomic_DNA"/>
</dbReference>
<evidence type="ECO:0000256" key="5">
    <source>
        <dbReference type="ARBA" id="ARBA00023136"/>
    </source>
</evidence>
<dbReference type="NCBIfam" id="TIGR04056">
    <property type="entry name" value="OMP_RagA_SusC"/>
    <property type="match status" value="1"/>
</dbReference>
<dbReference type="InterPro" id="IPR039426">
    <property type="entry name" value="TonB-dep_rcpt-like"/>
</dbReference>
<evidence type="ECO:0000256" key="3">
    <source>
        <dbReference type="ARBA" id="ARBA00022452"/>
    </source>
</evidence>
<gene>
    <name evidence="9" type="ORF">WAE58_03055</name>
</gene>
<evidence type="ECO:0000313" key="10">
    <source>
        <dbReference type="Proteomes" id="UP001378956"/>
    </source>
</evidence>
<dbReference type="SUPFAM" id="SSF56935">
    <property type="entry name" value="Porins"/>
    <property type="match status" value="1"/>
</dbReference>
<evidence type="ECO:0000256" key="7">
    <source>
        <dbReference type="PROSITE-ProRule" id="PRU01360"/>
    </source>
</evidence>
<keyword evidence="9" id="KW-0675">Receptor</keyword>
<evidence type="ECO:0000256" key="6">
    <source>
        <dbReference type="ARBA" id="ARBA00023237"/>
    </source>
</evidence>
<evidence type="ECO:0000313" key="9">
    <source>
        <dbReference type="EMBL" id="MEJ2901387.1"/>
    </source>
</evidence>
<dbReference type="InterPro" id="IPR037066">
    <property type="entry name" value="Plug_dom_sf"/>
</dbReference>
<name>A0ABU8NGR6_9SPHI</name>
<keyword evidence="10" id="KW-1185">Reference proteome</keyword>
<comment type="similarity">
    <text evidence="7">Belongs to the TonB-dependent receptor family.</text>
</comment>
<comment type="subcellular location">
    <subcellularLocation>
        <location evidence="1 7">Cell outer membrane</location>
        <topology evidence="1 7">Multi-pass membrane protein</topology>
    </subcellularLocation>
</comment>
<dbReference type="InterPro" id="IPR008969">
    <property type="entry name" value="CarboxyPept-like_regulatory"/>
</dbReference>
<evidence type="ECO:0000256" key="2">
    <source>
        <dbReference type="ARBA" id="ARBA00022448"/>
    </source>
</evidence>
<keyword evidence="6 7" id="KW-0998">Cell outer membrane</keyword>
<dbReference type="InterPro" id="IPR012910">
    <property type="entry name" value="Plug_dom"/>
</dbReference>
<dbReference type="Gene3D" id="2.170.130.10">
    <property type="entry name" value="TonB-dependent receptor, plug domain"/>
    <property type="match status" value="1"/>
</dbReference>
<dbReference type="InterPro" id="IPR023996">
    <property type="entry name" value="TonB-dep_OMP_SusC/RagA"/>
</dbReference>
<dbReference type="Gene3D" id="2.60.40.1120">
    <property type="entry name" value="Carboxypeptidase-like, regulatory domain"/>
    <property type="match status" value="1"/>
</dbReference>
<comment type="caution">
    <text evidence="9">The sequence shown here is derived from an EMBL/GenBank/DDBJ whole genome shotgun (WGS) entry which is preliminary data.</text>
</comment>
<reference evidence="9 10" key="1">
    <citation type="submission" date="2024-03" db="EMBL/GenBank/DDBJ databases">
        <title>Sequence of Lycoming College Course Isolates.</title>
        <authorList>
            <person name="Plotts O."/>
            <person name="Newman J."/>
        </authorList>
    </citation>
    <scope>NUCLEOTIDE SEQUENCE [LARGE SCALE GENOMIC DNA]</scope>
    <source>
        <strain evidence="9 10">CJB-3</strain>
    </source>
</reference>
<dbReference type="NCBIfam" id="TIGR04057">
    <property type="entry name" value="SusC_RagA_signa"/>
    <property type="match status" value="1"/>
</dbReference>
<dbReference type="Gene3D" id="2.40.170.20">
    <property type="entry name" value="TonB-dependent receptor, beta-barrel domain"/>
    <property type="match status" value="1"/>
</dbReference>
<evidence type="ECO:0000256" key="4">
    <source>
        <dbReference type="ARBA" id="ARBA00022692"/>
    </source>
</evidence>
<dbReference type="InterPro" id="IPR011662">
    <property type="entry name" value="Secretin/TonB_short_N"/>
</dbReference>
<dbReference type="InterPro" id="IPR023997">
    <property type="entry name" value="TonB-dep_OMP_SusC/RagA_CS"/>
</dbReference>